<dbReference type="GO" id="GO:0004089">
    <property type="term" value="F:carbonate dehydratase activity"/>
    <property type="evidence" value="ECO:0007669"/>
    <property type="project" value="UniProtKB-UniRule"/>
</dbReference>
<dbReference type="EMBL" id="QGHB01000017">
    <property type="protein sequence ID" value="PWK81414.1"/>
    <property type="molecule type" value="Genomic_DNA"/>
</dbReference>
<evidence type="ECO:0000313" key="11">
    <source>
        <dbReference type="Proteomes" id="UP000246005"/>
    </source>
</evidence>
<dbReference type="Proteomes" id="UP000246005">
    <property type="component" value="Unassembled WGS sequence"/>
</dbReference>
<evidence type="ECO:0000256" key="2">
    <source>
        <dbReference type="ARBA" id="ARBA00012925"/>
    </source>
</evidence>
<dbReference type="GO" id="GO:0015976">
    <property type="term" value="P:carbon utilization"/>
    <property type="evidence" value="ECO:0007669"/>
    <property type="project" value="InterPro"/>
</dbReference>
<keyword evidence="4 8" id="KW-0862">Zinc</keyword>
<dbReference type="Gene3D" id="3.40.1050.10">
    <property type="entry name" value="Carbonic anhydrase"/>
    <property type="match status" value="1"/>
</dbReference>
<comment type="similarity">
    <text evidence="1 9">Belongs to the beta-class carbonic anhydrase family.</text>
</comment>
<dbReference type="GO" id="GO:0008270">
    <property type="term" value="F:zinc ion binding"/>
    <property type="evidence" value="ECO:0007669"/>
    <property type="project" value="UniProtKB-UniRule"/>
</dbReference>
<dbReference type="AlphaFoldDB" id="A0A316HN32"/>
<sequence>MDFRRLIERAREHATTRPKSVGQRLASGQQPTVLFITCADSRIVTSHITGAEPGSVFELRTAGNVIPSYRLEAPSSEMATIEFAVVQLGVSEVIVCGHSHCGAVSALHGADIGHLPTMRSWLTRHARTGEAAADPALREEGRRHVLEQLRNLETYPFVRDRQQNGGLRVHGWFYDIETGEVQTSVATAFQPL</sequence>
<organism evidence="10 11">
    <name type="scientific">Lentzea atacamensis</name>
    <dbReference type="NCBI Taxonomy" id="531938"/>
    <lineage>
        <taxon>Bacteria</taxon>
        <taxon>Bacillati</taxon>
        <taxon>Actinomycetota</taxon>
        <taxon>Actinomycetes</taxon>
        <taxon>Pseudonocardiales</taxon>
        <taxon>Pseudonocardiaceae</taxon>
        <taxon>Lentzea</taxon>
    </lineage>
</organism>
<dbReference type="EC" id="4.2.1.1" evidence="2 9"/>
<dbReference type="SMART" id="SM00947">
    <property type="entry name" value="Pro_CA"/>
    <property type="match status" value="1"/>
</dbReference>
<dbReference type="PROSITE" id="PS00705">
    <property type="entry name" value="PROK_CO2_ANHYDRASE_2"/>
    <property type="match status" value="1"/>
</dbReference>
<feature type="binding site" evidence="8">
    <location>
        <position position="38"/>
    </location>
    <ligand>
        <name>Zn(2+)</name>
        <dbReference type="ChEBI" id="CHEBI:29105"/>
    </ligand>
</feature>
<feature type="binding site" evidence="8">
    <location>
        <position position="40"/>
    </location>
    <ligand>
        <name>Zn(2+)</name>
        <dbReference type="ChEBI" id="CHEBI:29105"/>
    </ligand>
</feature>
<comment type="caution">
    <text evidence="10">The sequence shown here is derived from an EMBL/GenBank/DDBJ whole genome shotgun (WGS) entry which is preliminary data.</text>
</comment>
<evidence type="ECO:0000256" key="8">
    <source>
        <dbReference type="PIRSR" id="PIRSR601765-1"/>
    </source>
</evidence>
<keyword evidence="5 9" id="KW-0456">Lyase</keyword>
<gene>
    <name evidence="10" type="ORF">C8D88_11736</name>
</gene>
<evidence type="ECO:0000256" key="3">
    <source>
        <dbReference type="ARBA" id="ARBA00022723"/>
    </source>
</evidence>
<dbReference type="InterPro" id="IPR015892">
    <property type="entry name" value="Carbonic_anhydrase_CS"/>
</dbReference>
<keyword evidence="3 8" id="KW-0479">Metal-binding</keyword>
<evidence type="ECO:0000256" key="7">
    <source>
        <dbReference type="ARBA" id="ARBA00048348"/>
    </source>
</evidence>
<feature type="binding site" evidence="8">
    <location>
        <position position="101"/>
    </location>
    <ligand>
        <name>Zn(2+)</name>
        <dbReference type="ChEBI" id="CHEBI:29105"/>
    </ligand>
</feature>
<proteinExistence type="inferred from homology"/>
<evidence type="ECO:0000256" key="6">
    <source>
        <dbReference type="ARBA" id="ARBA00024993"/>
    </source>
</evidence>
<dbReference type="SUPFAM" id="SSF53056">
    <property type="entry name" value="beta-carbonic anhydrase, cab"/>
    <property type="match status" value="1"/>
</dbReference>
<dbReference type="Pfam" id="PF00484">
    <property type="entry name" value="Pro_CA"/>
    <property type="match status" value="1"/>
</dbReference>
<evidence type="ECO:0000256" key="5">
    <source>
        <dbReference type="ARBA" id="ARBA00023239"/>
    </source>
</evidence>
<comment type="function">
    <text evidence="6">Catalyzes the reversible hydration of carbon dioxide to form bicarbonate.</text>
</comment>
<dbReference type="PANTHER" id="PTHR11002:SF76">
    <property type="entry name" value="CARBONIC ANHYDRASE"/>
    <property type="match status" value="1"/>
</dbReference>
<comment type="catalytic activity">
    <reaction evidence="7 9">
        <text>hydrogencarbonate + H(+) = CO2 + H2O</text>
        <dbReference type="Rhea" id="RHEA:10748"/>
        <dbReference type="ChEBI" id="CHEBI:15377"/>
        <dbReference type="ChEBI" id="CHEBI:15378"/>
        <dbReference type="ChEBI" id="CHEBI:16526"/>
        <dbReference type="ChEBI" id="CHEBI:17544"/>
        <dbReference type="EC" id="4.2.1.1"/>
    </reaction>
</comment>
<evidence type="ECO:0000256" key="4">
    <source>
        <dbReference type="ARBA" id="ARBA00022833"/>
    </source>
</evidence>
<evidence type="ECO:0000313" key="10">
    <source>
        <dbReference type="EMBL" id="PWK81414.1"/>
    </source>
</evidence>
<protein>
    <recommendedName>
        <fullName evidence="2 9">Carbonic anhydrase</fullName>
        <ecNumber evidence="2 9">4.2.1.1</ecNumber>
    </recommendedName>
    <alternativeName>
        <fullName evidence="9">Carbonate dehydratase</fullName>
    </alternativeName>
</protein>
<evidence type="ECO:0000256" key="9">
    <source>
        <dbReference type="RuleBase" id="RU003956"/>
    </source>
</evidence>
<name>A0A316HN32_9PSEU</name>
<evidence type="ECO:0000256" key="1">
    <source>
        <dbReference type="ARBA" id="ARBA00006217"/>
    </source>
</evidence>
<accession>A0A316HN32</accession>
<dbReference type="PANTHER" id="PTHR11002">
    <property type="entry name" value="CARBONIC ANHYDRASE"/>
    <property type="match status" value="1"/>
</dbReference>
<reference evidence="10 11" key="1">
    <citation type="submission" date="2018-05" db="EMBL/GenBank/DDBJ databases">
        <title>Genomic Encyclopedia of Type Strains, Phase IV (KMG-IV): sequencing the most valuable type-strain genomes for metagenomic binning, comparative biology and taxonomic classification.</title>
        <authorList>
            <person name="Goeker M."/>
        </authorList>
    </citation>
    <scope>NUCLEOTIDE SEQUENCE [LARGE SCALE GENOMIC DNA]</scope>
    <source>
        <strain evidence="10 11">DSM 45480</strain>
    </source>
</reference>
<comment type="cofactor">
    <cofactor evidence="8">
        <name>Zn(2+)</name>
        <dbReference type="ChEBI" id="CHEBI:29105"/>
    </cofactor>
    <text evidence="8">Binds 1 zinc ion per subunit.</text>
</comment>
<dbReference type="InterPro" id="IPR001765">
    <property type="entry name" value="Carbonic_anhydrase"/>
</dbReference>
<dbReference type="RefSeq" id="WP_109641326.1">
    <property type="nucleotide sequence ID" value="NZ_QGHB01000017.1"/>
</dbReference>
<dbReference type="InterPro" id="IPR036874">
    <property type="entry name" value="Carbonic_anhydrase_sf"/>
</dbReference>
<comment type="function">
    <text evidence="9">Reversible hydration of carbon dioxide.</text>
</comment>
<feature type="binding site" evidence="8">
    <location>
        <position position="98"/>
    </location>
    <ligand>
        <name>Zn(2+)</name>
        <dbReference type="ChEBI" id="CHEBI:29105"/>
    </ligand>
</feature>